<feature type="region of interest" description="Disordered" evidence="1">
    <location>
        <begin position="128"/>
        <end position="180"/>
    </location>
</feature>
<dbReference type="InterPro" id="IPR050910">
    <property type="entry name" value="JMJD6_ArgDemeth/LysHydrox"/>
</dbReference>
<feature type="domain" description="JmjC" evidence="2">
    <location>
        <begin position="539"/>
        <end position="714"/>
    </location>
</feature>
<sequence>MSAAAGPEVGKPVEPVGADIAATAAAAPATSAADGVQGDAVAAAAEAVIVANAATMAAATLDGEFAAAAASEEDKGSQADPGRFSSPRPAPVDTCGTPDARWDLRRPSYTAASPGVLSLKRLAAASSESSGSSTDCSSSLPSTEPSTTPSEFSTSNGHGDRKRLKITPRRSKKSKHLQLPHPLGVKPLGNAFLCPGQNGRSGTLGTLALLDDDLIVHILGLLAADDGDVTTLARVEATSRGLYAFVNSLNSLWRDRFLQRFEGKVKRWCGSWKRTYAWHHKLDRIAGQNGAQGHQLGGALDASGLVLLEPPNPPTRASHLFSDTLFHPFRLSLTPIDHFLAPEAPHIPIAHVDVSKPGAVTLFRERHAEANVPAIIEGAMSPKDWPCRQWTLEHLASRWPTRYFQCEAVRCRLPTYLSYAKSVEALCGQAQVDDDDDRDDGIADGADGKQRPSSKSRSPTGTPSTDGSGDRKQLHHAPALVRRTSGLSASGASSPHSGSNHGEEAEPSLDPYAIPDESPFYLFDAAFADDPHASLEWRVPKIFHQISAEVPDLSGHSAGVRSDLFSLLGPLRPDHRWIIAGPGRSGSGWHKDPNGTSAWNAVLTGRKAWMMLPPHVVPPGVYVSDDEAEVTAPLSIAEWLIGFAQETRRTYGPSAARAEDRVLLEGVCEAGEVLYVPSGWWHLVVNLEESVALTQNFVSPPELGVVLDFMKNKADQLSGFKKPRPGVHGPASSSPHSSPADSSSAAAGNGKNSNEVEDDEECENGAGFGVFELFCDRLGKFDKELLSSGLEKMAAIEARRAAEDRLAGRTCTRIVRAKAEAGDGDGPSSAAAASATGARAQTWWEKLKQEPIGSRATAAAAQQPADDVEMRAADDVATAAAAKQTGPDTAVTFSFGSQLAGDEELDEVPW</sequence>
<dbReference type="InterPro" id="IPR036047">
    <property type="entry name" value="F-box-like_dom_sf"/>
</dbReference>
<evidence type="ECO:0000259" key="2">
    <source>
        <dbReference type="PROSITE" id="PS51184"/>
    </source>
</evidence>
<accession>A0A061H9N9</accession>
<feature type="region of interest" description="Disordered" evidence="1">
    <location>
        <begin position="432"/>
        <end position="511"/>
    </location>
</feature>
<feature type="region of interest" description="Disordered" evidence="1">
    <location>
        <begin position="719"/>
        <end position="761"/>
    </location>
</feature>
<dbReference type="PANTHER" id="PTHR12480">
    <property type="entry name" value="ARGININE DEMETHYLASE AND LYSYL-HYDROXYLASE JMJD"/>
    <property type="match status" value="1"/>
</dbReference>
<dbReference type="Gene3D" id="1.20.1280.50">
    <property type="match status" value="1"/>
</dbReference>
<feature type="compositionally biased region" description="Low complexity" evidence="1">
    <location>
        <begin position="128"/>
        <end position="155"/>
    </location>
</feature>
<dbReference type="eggNOG" id="KOG2130">
    <property type="taxonomic scope" value="Eukaryota"/>
</dbReference>
<feature type="region of interest" description="Disordered" evidence="1">
    <location>
        <begin position="69"/>
        <end position="107"/>
    </location>
</feature>
<dbReference type="Proteomes" id="UP000053664">
    <property type="component" value="Unassembled WGS sequence"/>
</dbReference>
<proteinExistence type="predicted"/>
<dbReference type="AlphaFoldDB" id="A0A061H9N9"/>
<dbReference type="OrthoDB" id="424465at2759"/>
<dbReference type="PROSITE" id="PS51184">
    <property type="entry name" value="JMJC"/>
    <property type="match status" value="1"/>
</dbReference>
<dbReference type="SUPFAM" id="SSF51197">
    <property type="entry name" value="Clavaminate synthase-like"/>
    <property type="match status" value="1"/>
</dbReference>
<dbReference type="InterPro" id="IPR003347">
    <property type="entry name" value="JmjC_dom"/>
</dbReference>
<feature type="compositionally biased region" description="Low complexity" evidence="1">
    <location>
        <begin position="485"/>
        <end position="500"/>
    </location>
</feature>
<feature type="region of interest" description="Disordered" evidence="1">
    <location>
        <begin position="818"/>
        <end position="837"/>
    </location>
</feature>
<evidence type="ECO:0000313" key="3">
    <source>
        <dbReference type="EMBL" id="EPQ29169.1"/>
    </source>
</evidence>
<dbReference type="GO" id="GO:0005634">
    <property type="term" value="C:nucleus"/>
    <property type="evidence" value="ECO:0007669"/>
    <property type="project" value="TreeGrafter"/>
</dbReference>
<protein>
    <recommendedName>
        <fullName evidence="2">JmjC domain-containing protein</fullName>
    </recommendedName>
</protein>
<dbReference type="GeneID" id="19317566"/>
<dbReference type="SUPFAM" id="SSF81383">
    <property type="entry name" value="F-box domain"/>
    <property type="match status" value="1"/>
</dbReference>
<gene>
    <name evidence="3" type="ORF">PFL1_03456</name>
</gene>
<organism evidence="3 4">
    <name type="scientific">Pseudozyma flocculosa PF-1</name>
    <dbReference type="NCBI Taxonomy" id="1277687"/>
    <lineage>
        <taxon>Eukaryota</taxon>
        <taxon>Fungi</taxon>
        <taxon>Dikarya</taxon>
        <taxon>Basidiomycota</taxon>
        <taxon>Ustilaginomycotina</taxon>
        <taxon>Ustilaginomycetes</taxon>
        <taxon>Ustilaginales</taxon>
        <taxon>Ustilaginaceae</taxon>
        <taxon>Pseudozyma</taxon>
    </lineage>
</organism>
<feature type="compositionally biased region" description="Low complexity" evidence="1">
    <location>
        <begin position="826"/>
        <end position="837"/>
    </location>
</feature>
<dbReference type="EMBL" id="KE361632">
    <property type="protein sequence ID" value="EPQ29169.1"/>
    <property type="molecule type" value="Genomic_DNA"/>
</dbReference>
<dbReference type="HOGENOM" id="CLU_016785_1_2_1"/>
<dbReference type="GO" id="GO:0000987">
    <property type="term" value="F:cis-regulatory region sequence-specific DNA binding"/>
    <property type="evidence" value="ECO:0007669"/>
    <property type="project" value="TreeGrafter"/>
</dbReference>
<evidence type="ECO:0000313" key="4">
    <source>
        <dbReference type="Proteomes" id="UP000053664"/>
    </source>
</evidence>
<dbReference type="PANTHER" id="PTHR12480:SF21">
    <property type="entry name" value="JMJC DOMAIN-CONTAINING PROTEIN 8"/>
    <property type="match status" value="1"/>
</dbReference>
<dbReference type="Pfam" id="PF13621">
    <property type="entry name" value="Cupin_8"/>
    <property type="match status" value="1"/>
</dbReference>
<name>A0A061H9N9_9BASI</name>
<reference evidence="3 4" key="1">
    <citation type="journal article" date="2013" name="Plant Cell">
        <title>The transition from a phytopathogenic smut ancestor to an anamorphic biocontrol agent deciphered by comparative whole-genome analysis.</title>
        <authorList>
            <person name="Lefebvre F."/>
            <person name="Joly D.L."/>
            <person name="Labbe C."/>
            <person name="Teichmann B."/>
            <person name="Linning R."/>
            <person name="Belzile F."/>
            <person name="Bakkeren G."/>
            <person name="Belanger R.R."/>
        </authorList>
    </citation>
    <scope>NUCLEOTIDE SEQUENCE [LARGE SCALE GENOMIC DNA]</scope>
    <source>
        <strain evidence="3 4">PF-1</strain>
    </source>
</reference>
<feature type="compositionally biased region" description="Basic residues" evidence="1">
    <location>
        <begin position="160"/>
        <end position="178"/>
    </location>
</feature>
<dbReference type="RefSeq" id="XP_007879164.1">
    <property type="nucleotide sequence ID" value="XM_007880973.1"/>
</dbReference>
<evidence type="ECO:0000256" key="1">
    <source>
        <dbReference type="SAM" id="MobiDB-lite"/>
    </source>
</evidence>
<dbReference type="Gene3D" id="2.60.120.650">
    <property type="entry name" value="Cupin"/>
    <property type="match status" value="2"/>
</dbReference>
<dbReference type="KEGG" id="pfp:PFL1_03456"/>
<dbReference type="SMART" id="SM00558">
    <property type="entry name" value="JmjC"/>
    <property type="match status" value="1"/>
</dbReference>
<feature type="compositionally biased region" description="Polar residues" evidence="1">
    <location>
        <begin position="451"/>
        <end position="467"/>
    </location>
</feature>
<dbReference type="InterPro" id="IPR041667">
    <property type="entry name" value="Cupin_8"/>
</dbReference>
<feature type="compositionally biased region" description="Low complexity" evidence="1">
    <location>
        <begin position="730"/>
        <end position="747"/>
    </location>
</feature>